<dbReference type="CDD" id="cd19064">
    <property type="entry name" value="LGIC_TM_nAChR"/>
    <property type="match status" value="1"/>
</dbReference>
<reference evidence="19" key="3">
    <citation type="submission" date="2015-06" db="UniProtKB">
        <authorList>
            <consortium name="EnsemblMetazoa"/>
        </authorList>
    </citation>
    <scope>IDENTIFICATION</scope>
</reference>
<evidence type="ECO:0000256" key="8">
    <source>
        <dbReference type="ARBA" id="ARBA00023157"/>
    </source>
</evidence>
<dbReference type="HOGENOM" id="CLU_018074_1_0_1"/>
<evidence type="ECO:0000256" key="6">
    <source>
        <dbReference type="ARBA" id="ARBA00023065"/>
    </source>
</evidence>
<dbReference type="NCBIfam" id="TIGR00860">
    <property type="entry name" value="LIC"/>
    <property type="match status" value="1"/>
</dbReference>
<dbReference type="PRINTS" id="PR00252">
    <property type="entry name" value="NRIONCHANNEL"/>
</dbReference>
<evidence type="ECO:0000256" key="13">
    <source>
        <dbReference type="ARBA" id="ARBA00034099"/>
    </source>
</evidence>
<evidence type="ECO:0000256" key="4">
    <source>
        <dbReference type="ARBA" id="ARBA00022989"/>
    </source>
</evidence>
<evidence type="ECO:0000313" key="20">
    <source>
        <dbReference type="Proteomes" id="UP000014760"/>
    </source>
</evidence>
<feature type="domain" description="Neurotransmitter-gated ion-channel transmembrane" evidence="17">
    <location>
        <begin position="254"/>
        <end position="496"/>
    </location>
</feature>
<feature type="chain" id="PRO_5010979163" description="Neurotransmitter-gated ion-channel ligand-binding domain-containing protein" evidence="15">
    <location>
        <begin position="21"/>
        <end position="518"/>
    </location>
</feature>
<evidence type="ECO:0000256" key="14">
    <source>
        <dbReference type="SAM" id="Phobius"/>
    </source>
</evidence>
<keyword evidence="9" id="KW-0675">Receptor</keyword>
<evidence type="ECO:0000259" key="16">
    <source>
        <dbReference type="Pfam" id="PF02931"/>
    </source>
</evidence>
<dbReference type="CDD" id="cd19031">
    <property type="entry name" value="LGIC_ECD_nAChR_proto_alpha-like"/>
    <property type="match status" value="1"/>
</dbReference>
<dbReference type="InterPro" id="IPR006202">
    <property type="entry name" value="Neur_chan_lig-bd"/>
</dbReference>
<organism evidence="18">
    <name type="scientific">Capitella teleta</name>
    <name type="common">Polychaete worm</name>
    <dbReference type="NCBI Taxonomy" id="283909"/>
    <lineage>
        <taxon>Eukaryota</taxon>
        <taxon>Metazoa</taxon>
        <taxon>Spiralia</taxon>
        <taxon>Lophotrochozoa</taxon>
        <taxon>Annelida</taxon>
        <taxon>Polychaeta</taxon>
        <taxon>Sedentaria</taxon>
        <taxon>Scolecida</taxon>
        <taxon>Capitellidae</taxon>
        <taxon>Capitella</taxon>
    </lineage>
</organism>
<protein>
    <recommendedName>
        <fullName evidence="21">Neurotransmitter-gated ion-channel ligand-binding domain-containing protein</fullName>
    </recommendedName>
</protein>
<evidence type="ECO:0008006" key="21">
    <source>
        <dbReference type="Google" id="ProtNLM"/>
    </source>
</evidence>
<dbReference type="GO" id="GO:0045211">
    <property type="term" value="C:postsynaptic membrane"/>
    <property type="evidence" value="ECO:0007669"/>
    <property type="project" value="InterPro"/>
</dbReference>
<evidence type="ECO:0000259" key="17">
    <source>
        <dbReference type="Pfam" id="PF02932"/>
    </source>
</evidence>
<dbReference type="SUPFAM" id="SSF63712">
    <property type="entry name" value="Nicotinic receptor ligand binding domain-like"/>
    <property type="match status" value="1"/>
</dbReference>
<feature type="signal peptide" evidence="15">
    <location>
        <begin position="1"/>
        <end position="20"/>
    </location>
</feature>
<reference evidence="18 20" key="2">
    <citation type="journal article" date="2013" name="Nature">
        <title>Insights into bilaterian evolution from three spiralian genomes.</title>
        <authorList>
            <person name="Simakov O."/>
            <person name="Marletaz F."/>
            <person name="Cho S.J."/>
            <person name="Edsinger-Gonzales E."/>
            <person name="Havlak P."/>
            <person name="Hellsten U."/>
            <person name="Kuo D.H."/>
            <person name="Larsson T."/>
            <person name="Lv J."/>
            <person name="Arendt D."/>
            <person name="Savage R."/>
            <person name="Osoegawa K."/>
            <person name="de Jong P."/>
            <person name="Grimwood J."/>
            <person name="Chapman J.A."/>
            <person name="Shapiro H."/>
            <person name="Aerts A."/>
            <person name="Otillar R.P."/>
            <person name="Terry A.Y."/>
            <person name="Boore J.L."/>
            <person name="Grigoriev I.V."/>
            <person name="Lindberg D.R."/>
            <person name="Seaver E.C."/>
            <person name="Weisblat D.A."/>
            <person name="Putnam N.H."/>
            <person name="Rokhsar D.S."/>
        </authorList>
    </citation>
    <scope>NUCLEOTIDE SEQUENCE</scope>
    <source>
        <strain evidence="18 20">I ESC-2004</strain>
    </source>
</reference>
<dbReference type="OMA" id="SCCWYPH"/>
<dbReference type="AlphaFoldDB" id="R7UM62"/>
<evidence type="ECO:0000256" key="12">
    <source>
        <dbReference type="ARBA" id="ARBA00023303"/>
    </source>
</evidence>
<evidence type="ECO:0000256" key="1">
    <source>
        <dbReference type="ARBA" id="ARBA00022448"/>
    </source>
</evidence>
<gene>
    <name evidence="18" type="ORF">CAPTEDRAFT_152525</name>
</gene>
<sequence>MLWFCVCGYALLVLLPGTPANEDAKRLYENKLRKSGYNRNIRPVTNDTETVDVSIGLKMAQILDVDERNQIMTTNVWVKLEWLDNRLTWDPEEYGDVDMLYVPAEDLWHPDIVLYNTGDGRYEMTEGTKATVYYNGLIKWTPPASFKSSCDIDALHFPFDQQTCGLQFGSWTYNIEEVNIRHVWQNQEDEDYDENRVLDTGIDMSAFYKSVEWDVMAVPAFKGLFHYAGSQQQFEQWTFELTLRRKFLFYTVNLIIPLISHSFITVLVFYLPSDSKEKIALSINILLSLTVFFLMFAEIIPPTSIVVPLLGKYLIFTLVLVVTSVMITCITYNVHFRSPATHKMPDWVRKVFLYWLPRILMMRRPKIENSHDVHLKHIQLNLCTCLGDQTGQHFQLEDGEPRYQFGSKRTRTQTELIKLSHEIDSVSGHNEYGAFSPEVRNAIEGAIFIANHMKQEDVSNRVSHPIKEDWKYIALVIDRLFLWIYSCVGVFGTLGIICSAQAIFDPKAPLEFNSTSGG</sequence>
<keyword evidence="20" id="KW-1185">Reference proteome</keyword>
<dbReference type="SUPFAM" id="SSF90112">
    <property type="entry name" value="Neurotransmitter-gated ion-channel transmembrane pore"/>
    <property type="match status" value="1"/>
</dbReference>
<dbReference type="OrthoDB" id="5975154at2759"/>
<evidence type="ECO:0000313" key="19">
    <source>
        <dbReference type="EnsemblMetazoa" id="CapteP152525"/>
    </source>
</evidence>
<evidence type="ECO:0000256" key="9">
    <source>
        <dbReference type="ARBA" id="ARBA00023170"/>
    </source>
</evidence>
<keyword evidence="6" id="KW-0406">Ion transport</keyword>
<dbReference type="Pfam" id="PF02931">
    <property type="entry name" value="Neur_chan_LBD"/>
    <property type="match status" value="1"/>
</dbReference>
<dbReference type="Pfam" id="PF02932">
    <property type="entry name" value="Neur_chan_memb"/>
    <property type="match status" value="1"/>
</dbReference>
<dbReference type="FunFam" id="2.70.170.10:FF:000013">
    <property type="entry name" value="Acetylcholine receptor subunit alpha"/>
    <property type="match status" value="1"/>
</dbReference>
<keyword evidence="5" id="KW-0770">Synapse</keyword>
<keyword evidence="4 14" id="KW-1133">Transmembrane helix</keyword>
<dbReference type="Proteomes" id="UP000014760">
    <property type="component" value="Unassembled WGS sequence"/>
</dbReference>
<proteinExistence type="predicted"/>
<dbReference type="Gene3D" id="1.20.58.390">
    <property type="entry name" value="Neurotransmitter-gated ion-channel transmembrane domain"/>
    <property type="match status" value="2"/>
</dbReference>
<keyword evidence="3 14" id="KW-0812">Transmembrane</keyword>
<dbReference type="STRING" id="283909.R7UM62"/>
<dbReference type="InterPro" id="IPR036719">
    <property type="entry name" value="Neuro-gated_channel_TM_sf"/>
</dbReference>
<keyword evidence="1" id="KW-0813">Transport</keyword>
<evidence type="ECO:0000256" key="11">
    <source>
        <dbReference type="ARBA" id="ARBA00023286"/>
    </source>
</evidence>
<dbReference type="PRINTS" id="PR00254">
    <property type="entry name" value="NICOTINICR"/>
</dbReference>
<evidence type="ECO:0000256" key="5">
    <source>
        <dbReference type="ARBA" id="ARBA00023018"/>
    </source>
</evidence>
<dbReference type="GO" id="GO:0022848">
    <property type="term" value="F:acetylcholine-gated monoatomic cation-selective channel activity"/>
    <property type="evidence" value="ECO:0007669"/>
    <property type="project" value="InterPro"/>
</dbReference>
<feature type="transmembrane region" description="Helical" evidence="14">
    <location>
        <begin position="283"/>
        <end position="301"/>
    </location>
</feature>
<dbReference type="EMBL" id="AMQN01008204">
    <property type="status" value="NOT_ANNOTATED_CDS"/>
    <property type="molecule type" value="Genomic_DNA"/>
</dbReference>
<evidence type="ECO:0000256" key="3">
    <source>
        <dbReference type="ARBA" id="ARBA00022692"/>
    </source>
</evidence>
<feature type="transmembrane region" description="Helical" evidence="14">
    <location>
        <begin position="480"/>
        <end position="504"/>
    </location>
</feature>
<accession>R7UM62</accession>
<comment type="subcellular location">
    <subcellularLocation>
        <location evidence="13">Synaptic cell membrane</location>
        <topology evidence="13">Multi-pass membrane protein</topology>
    </subcellularLocation>
</comment>
<dbReference type="GO" id="GO:0004888">
    <property type="term" value="F:transmembrane signaling receptor activity"/>
    <property type="evidence" value="ECO:0007669"/>
    <property type="project" value="InterPro"/>
</dbReference>
<reference evidence="20" key="1">
    <citation type="submission" date="2012-12" db="EMBL/GenBank/DDBJ databases">
        <authorList>
            <person name="Hellsten U."/>
            <person name="Grimwood J."/>
            <person name="Chapman J.A."/>
            <person name="Shapiro H."/>
            <person name="Aerts A."/>
            <person name="Otillar R.P."/>
            <person name="Terry A.Y."/>
            <person name="Boore J.L."/>
            <person name="Simakov O."/>
            <person name="Marletaz F."/>
            <person name="Cho S.-J."/>
            <person name="Edsinger-Gonzales E."/>
            <person name="Havlak P."/>
            <person name="Kuo D.-H."/>
            <person name="Larsson T."/>
            <person name="Lv J."/>
            <person name="Arendt D."/>
            <person name="Savage R."/>
            <person name="Osoegawa K."/>
            <person name="de Jong P."/>
            <person name="Lindberg D.R."/>
            <person name="Seaver E.C."/>
            <person name="Weisblat D.A."/>
            <person name="Putnam N.H."/>
            <person name="Grigoriev I.V."/>
            <person name="Rokhsar D.S."/>
        </authorList>
    </citation>
    <scope>NUCLEOTIDE SEQUENCE</scope>
    <source>
        <strain evidence="20">I ESC-2004</strain>
    </source>
</reference>
<keyword evidence="10" id="KW-0325">Glycoprotein</keyword>
<dbReference type="InterPro" id="IPR038050">
    <property type="entry name" value="Neuro_actylchol_rec"/>
</dbReference>
<dbReference type="InterPro" id="IPR006201">
    <property type="entry name" value="Neur_channel"/>
</dbReference>
<dbReference type="PANTHER" id="PTHR18945">
    <property type="entry name" value="NEUROTRANSMITTER GATED ION CHANNEL"/>
    <property type="match status" value="1"/>
</dbReference>
<dbReference type="Gene3D" id="2.70.170.10">
    <property type="entry name" value="Neurotransmitter-gated ion-channel ligand-binding domain"/>
    <property type="match status" value="1"/>
</dbReference>
<keyword evidence="15" id="KW-0732">Signal</keyword>
<keyword evidence="2" id="KW-1003">Cell membrane</keyword>
<dbReference type="InterPro" id="IPR006029">
    <property type="entry name" value="Neurotrans-gated_channel_TM"/>
</dbReference>
<keyword evidence="12" id="KW-0407">Ion channel</keyword>
<evidence type="ECO:0000256" key="7">
    <source>
        <dbReference type="ARBA" id="ARBA00023136"/>
    </source>
</evidence>
<feature type="domain" description="Neurotransmitter-gated ion-channel ligand-binding" evidence="16">
    <location>
        <begin position="26"/>
        <end position="246"/>
    </location>
</feature>
<evidence type="ECO:0000256" key="15">
    <source>
        <dbReference type="SAM" id="SignalP"/>
    </source>
</evidence>
<evidence type="ECO:0000256" key="2">
    <source>
        <dbReference type="ARBA" id="ARBA00022475"/>
    </source>
</evidence>
<keyword evidence="11" id="KW-1071">Ligand-gated ion channel</keyword>
<feature type="transmembrane region" description="Helical" evidence="14">
    <location>
        <begin position="247"/>
        <end position="271"/>
    </location>
</feature>
<keyword evidence="7 14" id="KW-0472">Membrane</keyword>
<dbReference type="EnsemblMetazoa" id="CapteT152525">
    <property type="protein sequence ID" value="CapteP152525"/>
    <property type="gene ID" value="CapteG152525"/>
</dbReference>
<dbReference type="InterPro" id="IPR036734">
    <property type="entry name" value="Neur_chan_lig-bd_sf"/>
</dbReference>
<evidence type="ECO:0000313" key="18">
    <source>
        <dbReference type="EMBL" id="ELU04362.1"/>
    </source>
</evidence>
<name>R7UM62_CAPTE</name>
<dbReference type="FunFam" id="1.20.58.390:FF:000001">
    <property type="entry name" value="Neuronal nicotinic acetylcholine receptor subunit 3"/>
    <property type="match status" value="1"/>
</dbReference>
<evidence type="ECO:0000256" key="10">
    <source>
        <dbReference type="ARBA" id="ARBA00023180"/>
    </source>
</evidence>
<keyword evidence="8" id="KW-1015">Disulfide bond</keyword>
<dbReference type="EMBL" id="KB302404">
    <property type="protein sequence ID" value="ELU04362.1"/>
    <property type="molecule type" value="Genomic_DNA"/>
</dbReference>
<feature type="transmembrane region" description="Helical" evidence="14">
    <location>
        <begin position="313"/>
        <end position="334"/>
    </location>
</feature>
<dbReference type="InterPro" id="IPR002394">
    <property type="entry name" value="Nicotinic_acetylcholine_rcpt"/>
</dbReference>